<gene>
    <name evidence="1" type="ORF">FCE95_08335</name>
</gene>
<dbReference type="RefSeq" id="WP_137266573.1">
    <property type="nucleotide sequence ID" value="NZ_SZUA01000002.1"/>
</dbReference>
<evidence type="ECO:0000313" key="2">
    <source>
        <dbReference type="Proteomes" id="UP000308707"/>
    </source>
</evidence>
<reference evidence="1 2" key="1">
    <citation type="submission" date="2019-04" db="EMBL/GenBank/DDBJ databases">
        <title>Reference strain of H23.</title>
        <authorList>
            <person name="Luo X."/>
        </authorList>
    </citation>
    <scope>NUCLEOTIDE SEQUENCE [LARGE SCALE GENOMIC DNA]</scope>
    <source>
        <strain evidence="1 2">H23</strain>
    </source>
</reference>
<dbReference type="Proteomes" id="UP000308707">
    <property type="component" value="Unassembled WGS sequence"/>
</dbReference>
<name>A0A4U5JL02_9GAMM</name>
<evidence type="ECO:0000313" key="1">
    <source>
        <dbReference type="EMBL" id="TKR30144.1"/>
    </source>
</evidence>
<proteinExistence type="predicted"/>
<comment type="caution">
    <text evidence="1">The sequence shown here is derived from an EMBL/GenBank/DDBJ whole genome shotgun (WGS) entry which is preliminary data.</text>
</comment>
<dbReference type="EMBL" id="SZUA01000002">
    <property type="protein sequence ID" value="TKR30144.1"/>
    <property type="molecule type" value="Genomic_DNA"/>
</dbReference>
<accession>A0A4U5JL02</accession>
<sequence length="110" mass="11697">MKLSNEAVARNEAIIAHIESIGGGCVWEEYFAVSLMDVAATDRDVADLPDLRGVQQIALDALNLSFPVLVAIARIPGLESLVLSHAALSDSQLQTLQAAVAEVVLVEDED</sequence>
<keyword evidence="2" id="KW-1185">Reference proteome</keyword>
<protein>
    <submittedName>
        <fullName evidence="1">Uncharacterized protein</fullName>
    </submittedName>
</protein>
<organism evidence="1 2">
    <name type="scientific">Luteimonas gilva</name>
    <dbReference type="NCBI Taxonomy" id="2572684"/>
    <lineage>
        <taxon>Bacteria</taxon>
        <taxon>Pseudomonadati</taxon>
        <taxon>Pseudomonadota</taxon>
        <taxon>Gammaproteobacteria</taxon>
        <taxon>Lysobacterales</taxon>
        <taxon>Lysobacteraceae</taxon>
        <taxon>Luteimonas</taxon>
    </lineage>
</organism>
<dbReference type="AlphaFoldDB" id="A0A4U5JL02"/>
<dbReference type="OrthoDB" id="9897748at2"/>